<organism evidence="2 3">
    <name type="scientific">Rhizoclosmatium globosum</name>
    <dbReference type="NCBI Taxonomy" id="329046"/>
    <lineage>
        <taxon>Eukaryota</taxon>
        <taxon>Fungi</taxon>
        <taxon>Fungi incertae sedis</taxon>
        <taxon>Chytridiomycota</taxon>
        <taxon>Chytridiomycota incertae sedis</taxon>
        <taxon>Chytridiomycetes</taxon>
        <taxon>Chytridiales</taxon>
        <taxon>Chytriomycetaceae</taxon>
        <taxon>Rhizoclosmatium</taxon>
    </lineage>
</organism>
<accession>A0A1Y2B7K5</accession>
<reference evidence="2 3" key="1">
    <citation type="submission" date="2016-07" db="EMBL/GenBank/DDBJ databases">
        <title>Pervasive Adenine N6-methylation of Active Genes in Fungi.</title>
        <authorList>
            <consortium name="DOE Joint Genome Institute"/>
            <person name="Mondo S.J."/>
            <person name="Dannebaum R.O."/>
            <person name="Kuo R.C."/>
            <person name="Labutti K."/>
            <person name="Haridas S."/>
            <person name="Kuo A."/>
            <person name="Salamov A."/>
            <person name="Ahrendt S.R."/>
            <person name="Lipzen A."/>
            <person name="Sullivan W."/>
            <person name="Andreopoulos W.B."/>
            <person name="Clum A."/>
            <person name="Lindquist E."/>
            <person name="Daum C."/>
            <person name="Ramamoorthy G.K."/>
            <person name="Gryganskyi A."/>
            <person name="Culley D."/>
            <person name="Magnuson J.K."/>
            <person name="James T.Y."/>
            <person name="O'Malley M.A."/>
            <person name="Stajich J.E."/>
            <person name="Spatafora J.W."/>
            <person name="Visel A."/>
            <person name="Grigoriev I.V."/>
        </authorList>
    </citation>
    <scope>NUCLEOTIDE SEQUENCE [LARGE SCALE GENOMIC DNA]</scope>
    <source>
        <strain evidence="2 3">JEL800</strain>
    </source>
</reference>
<comment type="caution">
    <text evidence="2">The sequence shown here is derived from an EMBL/GenBank/DDBJ whole genome shotgun (WGS) entry which is preliminary data.</text>
</comment>
<dbReference type="EMBL" id="MCGO01000081">
    <property type="protein sequence ID" value="ORY30666.1"/>
    <property type="molecule type" value="Genomic_DNA"/>
</dbReference>
<name>A0A1Y2B7K5_9FUNG</name>
<sequence length="159" mass="18420">MFPFTLIRHLSNLILFNLNDKERLTRDIALNAALPEKWAKKREERVEKRDINATPTLPLSDYQGTFVNQAYGTLIIDGPDGKNRFKFWINGSGERKGDFQGTLGHWENDTFGIFEASVVLEYYKDDKCPMRMMVEFNKEATEVRIALEPDVDAILFTRI</sequence>
<dbReference type="Gene3D" id="2.40.128.600">
    <property type="match status" value="1"/>
</dbReference>
<dbReference type="Pfam" id="PF11954">
    <property type="entry name" value="DUF3471"/>
    <property type="match status" value="1"/>
</dbReference>
<gene>
    <name evidence="2" type="ORF">BCR33DRAFT_841594</name>
</gene>
<evidence type="ECO:0000259" key="1">
    <source>
        <dbReference type="Pfam" id="PF11954"/>
    </source>
</evidence>
<dbReference type="AlphaFoldDB" id="A0A1Y2B7K5"/>
<evidence type="ECO:0000313" key="2">
    <source>
        <dbReference type="EMBL" id="ORY30666.1"/>
    </source>
</evidence>
<evidence type="ECO:0000313" key="3">
    <source>
        <dbReference type="Proteomes" id="UP000193642"/>
    </source>
</evidence>
<proteinExistence type="predicted"/>
<protein>
    <recommendedName>
        <fullName evidence="1">Peptidase S12 Pab87-related C-terminal domain-containing protein</fullName>
    </recommendedName>
</protein>
<keyword evidence="3" id="KW-1185">Reference proteome</keyword>
<feature type="domain" description="Peptidase S12 Pab87-related C-terminal" evidence="1">
    <location>
        <begin position="50"/>
        <end position="151"/>
    </location>
</feature>
<dbReference type="OrthoDB" id="10283048at2759"/>
<dbReference type="Proteomes" id="UP000193642">
    <property type="component" value="Unassembled WGS sequence"/>
</dbReference>
<dbReference type="InterPro" id="IPR021860">
    <property type="entry name" value="Peptidase_S12_Pab87-rel_C"/>
</dbReference>